<feature type="compositionally biased region" description="Low complexity" evidence="1">
    <location>
        <begin position="17"/>
        <end position="28"/>
    </location>
</feature>
<feature type="compositionally biased region" description="Acidic residues" evidence="1">
    <location>
        <begin position="41"/>
        <end position="56"/>
    </location>
</feature>
<dbReference type="AlphaFoldDB" id="A0A182U6L3"/>
<evidence type="ECO:0000313" key="2">
    <source>
        <dbReference type="EnsemblMetazoa" id="AMEC014856-PA"/>
    </source>
</evidence>
<feature type="region of interest" description="Disordered" evidence="1">
    <location>
        <begin position="1"/>
        <end position="68"/>
    </location>
</feature>
<accession>A0A182U6L3</accession>
<protein>
    <submittedName>
        <fullName evidence="2">Uncharacterized protein</fullName>
    </submittedName>
</protein>
<sequence length="102" mass="11487">MKARGHVLRESNHPWQSSSLPQSSISVSKEQRNKQEAVESPSDDYDDDYDDDEDVPSQEKPEISDNALLGTTLLTKDYIEQARESEQVTLKCDVSNPTSKCD</sequence>
<organism evidence="2 3">
    <name type="scientific">Anopheles melas</name>
    <dbReference type="NCBI Taxonomy" id="34690"/>
    <lineage>
        <taxon>Eukaryota</taxon>
        <taxon>Metazoa</taxon>
        <taxon>Ecdysozoa</taxon>
        <taxon>Arthropoda</taxon>
        <taxon>Hexapoda</taxon>
        <taxon>Insecta</taxon>
        <taxon>Pterygota</taxon>
        <taxon>Neoptera</taxon>
        <taxon>Endopterygota</taxon>
        <taxon>Diptera</taxon>
        <taxon>Nematocera</taxon>
        <taxon>Culicoidea</taxon>
        <taxon>Culicidae</taxon>
        <taxon>Anophelinae</taxon>
        <taxon>Anopheles</taxon>
    </lineage>
</organism>
<proteinExistence type="predicted"/>
<dbReference type="STRING" id="34690.A0A182U6L3"/>
<evidence type="ECO:0000256" key="1">
    <source>
        <dbReference type="SAM" id="MobiDB-lite"/>
    </source>
</evidence>
<name>A0A182U6L3_9DIPT</name>
<evidence type="ECO:0000313" key="3">
    <source>
        <dbReference type="Proteomes" id="UP000075902"/>
    </source>
</evidence>
<dbReference type="VEuPathDB" id="VectorBase:AMEC014856"/>
<dbReference type="EnsemblMetazoa" id="AMEC014856-RA">
    <property type="protein sequence ID" value="AMEC014856-PA"/>
    <property type="gene ID" value="AMEC014856"/>
</dbReference>
<reference evidence="2" key="2">
    <citation type="submission" date="2020-05" db="UniProtKB">
        <authorList>
            <consortium name="EnsemblMetazoa"/>
        </authorList>
    </citation>
    <scope>IDENTIFICATION</scope>
    <source>
        <strain evidence="2">CM1001059</strain>
    </source>
</reference>
<reference evidence="3" key="1">
    <citation type="submission" date="2014-01" db="EMBL/GenBank/DDBJ databases">
        <title>The Genome Sequence of Anopheles melas CM1001059_A (V2).</title>
        <authorList>
            <consortium name="The Broad Institute Genomics Platform"/>
            <person name="Neafsey D.E."/>
            <person name="Besansky N."/>
            <person name="Howell P."/>
            <person name="Walton C."/>
            <person name="Young S.K."/>
            <person name="Zeng Q."/>
            <person name="Gargeya S."/>
            <person name="Fitzgerald M."/>
            <person name="Haas B."/>
            <person name="Abouelleil A."/>
            <person name="Allen A.W."/>
            <person name="Alvarado L."/>
            <person name="Arachchi H.M."/>
            <person name="Berlin A.M."/>
            <person name="Chapman S.B."/>
            <person name="Gainer-Dewar J."/>
            <person name="Goldberg J."/>
            <person name="Griggs A."/>
            <person name="Gujja S."/>
            <person name="Hansen M."/>
            <person name="Howarth C."/>
            <person name="Imamovic A."/>
            <person name="Ireland A."/>
            <person name="Larimer J."/>
            <person name="McCowan C."/>
            <person name="Murphy C."/>
            <person name="Pearson M."/>
            <person name="Poon T.W."/>
            <person name="Priest M."/>
            <person name="Roberts A."/>
            <person name="Saif S."/>
            <person name="Shea T."/>
            <person name="Sisk P."/>
            <person name="Sykes S."/>
            <person name="Wortman J."/>
            <person name="Nusbaum C."/>
            <person name="Birren B."/>
        </authorList>
    </citation>
    <scope>NUCLEOTIDE SEQUENCE [LARGE SCALE GENOMIC DNA]</scope>
    <source>
        <strain evidence="3">CM1001059</strain>
    </source>
</reference>
<dbReference type="Proteomes" id="UP000075902">
    <property type="component" value="Unassembled WGS sequence"/>
</dbReference>
<keyword evidence="3" id="KW-1185">Reference proteome</keyword>